<comment type="similarity">
    <text evidence="1 2">Belongs to the flagella basal body rod proteins family.</text>
</comment>
<dbReference type="AlphaFoldDB" id="A0A4S2DRX9"/>
<dbReference type="InterPro" id="IPR053967">
    <property type="entry name" value="LlgE_F_G-like_D1"/>
</dbReference>
<name>A0A4S2DRX9_9CLOT</name>
<organism evidence="6 7">
    <name type="scientific">Clostridium sartagoforme</name>
    <dbReference type="NCBI Taxonomy" id="84031"/>
    <lineage>
        <taxon>Bacteria</taxon>
        <taxon>Bacillati</taxon>
        <taxon>Bacillota</taxon>
        <taxon>Clostridia</taxon>
        <taxon>Eubacteriales</taxon>
        <taxon>Clostridiaceae</taxon>
        <taxon>Clostridium</taxon>
    </lineage>
</organism>
<sequence length="256" mass="28413">MLRTLWTAKTGMNANQDKLDAISNNLANSSTLGYKKLEVGFKDLLSESLDALGNPLNNKDSIIGTGTKTSEWYRDNSQGMLQETLLSTDLSIDGVGYFKIITEDGNELYTRDGAFAIDANGRLVDNRGYKVEINYLNGFSENNVTFNKNNFMVDKKGQIFLKNGDTFNHVGEIPLYTAVGDRAFVSVGENLYSPAPGVQVNRSTDFEMLQGMLEGSNVDMATEFADMILTQRAFQLSSRGITTADEMWGMINNMRR</sequence>
<feature type="domain" description="Flagellar basal body rod protein N-terminal" evidence="3">
    <location>
        <begin position="7"/>
        <end position="35"/>
    </location>
</feature>
<dbReference type="GO" id="GO:0009425">
    <property type="term" value="C:bacterial-type flagellum basal body"/>
    <property type="evidence" value="ECO:0007669"/>
    <property type="project" value="UniProtKB-SubCell"/>
</dbReference>
<evidence type="ECO:0000259" key="4">
    <source>
        <dbReference type="Pfam" id="PF06429"/>
    </source>
</evidence>
<evidence type="ECO:0000256" key="1">
    <source>
        <dbReference type="ARBA" id="ARBA00009677"/>
    </source>
</evidence>
<feature type="domain" description="Flagellar hook protein FlgE/F/G-like D1" evidence="5">
    <location>
        <begin position="92"/>
        <end position="159"/>
    </location>
</feature>
<accession>A0A4S2DRX9</accession>
<keyword evidence="6" id="KW-0969">Cilium</keyword>
<evidence type="ECO:0000313" key="6">
    <source>
        <dbReference type="EMBL" id="TGY43811.1"/>
    </source>
</evidence>
<gene>
    <name evidence="6" type="primary">flgG</name>
    <name evidence="6" type="ORF">E5347_03060</name>
</gene>
<keyword evidence="2" id="KW-0975">Bacterial flagellum</keyword>
<dbReference type="Pfam" id="PF00460">
    <property type="entry name" value="Flg_bb_rod"/>
    <property type="match status" value="1"/>
</dbReference>
<dbReference type="RefSeq" id="WP_136004519.1">
    <property type="nucleotide sequence ID" value="NZ_SRYR01000001.1"/>
</dbReference>
<dbReference type="GO" id="GO:0071978">
    <property type="term" value="P:bacterial-type flagellum-dependent swarming motility"/>
    <property type="evidence" value="ECO:0007669"/>
    <property type="project" value="TreeGrafter"/>
</dbReference>
<keyword evidence="6" id="KW-0966">Cell projection</keyword>
<protein>
    <submittedName>
        <fullName evidence="6">Flagellar basal body rod protein FlgG</fullName>
    </submittedName>
</protein>
<dbReference type="InterPro" id="IPR001444">
    <property type="entry name" value="Flag_bb_rod_N"/>
</dbReference>
<dbReference type="InterPro" id="IPR019776">
    <property type="entry name" value="Flagellar_basal_body_rod_CS"/>
</dbReference>
<dbReference type="InterPro" id="IPR020013">
    <property type="entry name" value="Flagellar_FlgE/F/G"/>
</dbReference>
<dbReference type="OrthoDB" id="9804559at2"/>
<dbReference type="InterPro" id="IPR010930">
    <property type="entry name" value="Flg_bb/hook_C_dom"/>
</dbReference>
<dbReference type="Proteomes" id="UP000306888">
    <property type="component" value="Unassembled WGS sequence"/>
</dbReference>
<dbReference type="Pfam" id="PF06429">
    <property type="entry name" value="Flg_bbr_C"/>
    <property type="match status" value="1"/>
</dbReference>
<feature type="domain" description="Flagellar basal-body/hook protein C-terminal" evidence="4">
    <location>
        <begin position="210"/>
        <end position="254"/>
    </location>
</feature>
<reference evidence="6 7" key="1">
    <citation type="submission" date="2019-04" db="EMBL/GenBank/DDBJ databases">
        <title>Microbes associate with the intestines of laboratory mice.</title>
        <authorList>
            <person name="Navarre W."/>
            <person name="Wong E."/>
            <person name="Huang K."/>
            <person name="Tropini C."/>
            <person name="Ng K."/>
            <person name="Yu B."/>
        </authorList>
    </citation>
    <scope>NUCLEOTIDE SEQUENCE [LARGE SCALE GENOMIC DNA]</scope>
    <source>
        <strain evidence="6 7">NM50_B9-20</strain>
    </source>
</reference>
<dbReference type="EMBL" id="SRYR01000001">
    <property type="protein sequence ID" value="TGY43811.1"/>
    <property type="molecule type" value="Genomic_DNA"/>
</dbReference>
<dbReference type="InterPro" id="IPR037925">
    <property type="entry name" value="FlgE/F/G-like"/>
</dbReference>
<dbReference type="PANTHER" id="PTHR30435">
    <property type="entry name" value="FLAGELLAR PROTEIN"/>
    <property type="match status" value="1"/>
</dbReference>
<dbReference type="PANTHER" id="PTHR30435:SF19">
    <property type="entry name" value="FLAGELLAR BASAL-BODY ROD PROTEIN FLGG"/>
    <property type="match status" value="1"/>
</dbReference>
<evidence type="ECO:0000259" key="3">
    <source>
        <dbReference type="Pfam" id="PF00460"/>
    </source>
</evidence>
<keyword evidence="7" id="KW-1185">Reference proteome</keyword>
<keyword evidence="6" id="KW-0282">Flagellum</keyword>
<evidence type="ECO:0000256" key="2">
    <source>
        <dbReference type="RuleBase" id="RU362116"/>
    </source>
</evidence>
<dbReference type="PROSITE" id="PS00588">
    <property type="entry name" value="FLAGELLA_BB_ROD"/>
    <property type="match status" value="1"/>
</dbReference>
<comment type="subcellular location">
    <subcellularLocation>
        <location evidence="2">Bacterial flagellum basal body</location>
    </subcellularLocation>
</comment>
<dbReference type="NCBIfam" id="TIGR03506">
    <property type="entry name" value="FlgEFG_subfam"/>
    <property type="match status" value="1"/>
</dbReference>
<evidence type="ECO:0000313" key="7">
    <source>
        <dbReference type="Proteomes" id="UP000306888"/>
    </source>
</evidence>
<comment type="caution">
    <text evidence="6">The sequence shown here is derived from an EMBL/GenBank/DDBJ whole genome shotgun (WGS) entry which is preliminary data.</text>
</comment>
<dbReference type="Pfam" id="PF22692">
    <property type="entry name" value="LlgE_F_G_D1"/>
    <property type="match status" value="1"/>
</dbReference>
<dbReference type="SUPFAM" id="SSF117143">
    <property type="entry name" value="Flagellar hook protein flgE"/>
    <property type="match status" value="1"/>
</dbReference>
<proteinExistence type="inferred from homology"/>
<evidence type="ECO:0000259" key="5">
    <source>
        <dbReference type="Pfam" id="PF22692"/>
    </source>
</evidence>